<organism evidence="1">
    <name type="scientific">Lepeophtheirus salmonis</name>
    <name type="common">Salmon louse</name>
    <name type="synonym">Caligus salmonis</name>
    <dbReference type="NCBI Taxonomy" id="72036"/>
    <lineage>
        <taxon>Eukaryota</taxon>
        <taxon>Metazoa</taxon>
        <taxon>Ecdysozoa</taxon>
        <taxon>Arthropoda</taxon>
        <taxon>Crustacea</taxon>
        <taxon>Multicrustacea</taxon>
        <taxon>Hexanauplia</taxon>
        <taxon>Copepoda</taxon>
        <taxon>Siphonostomatoida</taxon>
        <taxon>Caligidae</taxon>
        <taxon>Lepeophtheirus</taxon>
    </lineage>
</organism>
<accession>A0A0K2V222</accession>
<dbReference type="AlphaFoldDB" id="A0A0K2V222"/>
<dbReference type="EMBL" id="HACA01026851">
    <property type="protein sequence ID" value="CDW44212.1"/>
    <property type="molecule type" value="Transcribed_RNA"/>
</dbReference>
<reference evidence="1" key="1">
    <citation type="submission" date="2014-05" db="EMBL/GenBank/DDBJ databases">
        <authorList>
            <person name="Chronopoulou M."/>
        </authorList>
    </citation>
    <scope>NUCLEOTIDE SEQUENCE</scope>
    <source>
        <tissue evidence="1">Whole organism</tissue>
    </source>
</reference>
<feature type="non-terminal residue" evidence="1">
    <location>
        <position position="1"/>
    </location>
</feature>
<sequence>FGVNDSKYGENILNFTIDNGGISINGIITNILH</sequence>
<evidence type="ECO:0000313" key="1">
    <source>
        <dbReference type="EMBL" id="CDW44212.1"/>
    </source>
</evidence>
<name>A0A0K2V222_LEPSM</name>
<proteinExistence type="predicted"/>
<protein>
    <submittedName>
        <fullName evidence="1">Uncharacterized protein</fullName>
    </submittedName>
</protein>